<feature type="region of interest" description="Disordered" evidence="1">
    <location>
        <begin position="96"/>
        <end position="147"/>
    </location>
</feature>
<feature type="compositionally biased region" description="Low complexity" evidence="1">
    <location>
        <begin position="110"/>
        <end position="129"/>
    </location>
</feature>
<dbReference type="AlphaFoldDB" id="A0A4C1TCT4"/>
<evidence type="ECO:0000313" key="3">
    <source>
        <dbReference type="Proteomes" id="UP000299102"/>
    </source>
</evidence>
<dbReference type="OrthoDB" id="8070250at2759"/>
<name>A0A4C1TCT4_EUMVA</name>
<organism evidence="2 3">
    <name type="scientific">Eumeta variegata</name>
    <name type="common">Bagworm moth</name>
    <name type="synonym">Eumeta japonica</name>
    <dbReference type="NCBI Taxonomy" id="151549"/>
    <lineage>
        <taxon>Eukaryota</taxon>
        <taxon>Metazoa</taxon>
        <taxon>Ecdysozoa</taxon>
        <taxon>Arthropoda</taxon>
        <taxon>Hexapoda</taxon>
        <taxon>Insecta</taxon>
        <taxon>Pterygota</taxon>
        <taxon>Neoptera</taxon>
        <taxon>Endopterygota</taxon>
        <taxon>Lepidoptera</taxon>
        <taxon>Glossata</taxon>
        <taxon>Ditrysia</taxon>
        <taxon>Tineoidea</taxon>
        <taxon>Psychidae</taxon>
        <taxon>Oiketicinae</taxon>
        <taxon>Eumeta</taxon>
    </lineage>
</organism>
<accession>A0A4C1TCT4</accession>
<sequence>MERVYVANLPPDICIKDIDDFFRPWNAFNAVKARHGYDYEGYTLQLRLVENEVRKRRDATPPPPPPAMFNNYDRQMDLWAFKYAATIIKFKSFEHTTTTKHEHPTPDPRNNGMGWNNGNFGSENFGNNSYENGRGNTTYNPDKDPYTKQGFEDKYKIGLSGSGRKWFNRFIRKGFSPEMARAKALEHRKLPYLRGELKQMQSNPTNVALETIGNTIISLLSTNPVDNGQPGLPNSMGGGNVQIPGPSSSVAPMGMWEDSETLEHYLCHCPAFSQIRSRHFGIDTLPAMTHLRGICWRKLRNFVSDTEFL</sequence>
<dbReference type="InterPro" id="IPR035979">
    <property type="entry name" value="RBD_domain_sf"/>
</dbReference>
<dbReference type="EMBL" id="BGZK01004846">
    <property type="protein sequence ID" value="GBP11217.1"/>
    <property type="molecule type" value="Genomic_DNA"/>
</dbReference>
<comment type="caution">
    <text evidence="2">The sequence shown here is derived from an EMBL/GenBank/DDBJ whole genome shotgun (WGS) entry which is preliminary data.</text>
</comment>
<feature type="compositionally biased region" description="Basic and acidic residues" evidence="1">
    <location>
        <begin position="96"/>
        <end position="106"/>
    </location>
</feature>
<evidence type="ECO:0000313" key="2">
    <source>
        <dbReference type="EMBL" id="GBP11217.1"/>
    </source>
</evidence>
<protein>
    <recommendedName>
        <fullName evidence="4">RRM domain-containing protein</fullName>
    </recommendedName>
</protein>
<keyword evidence="3" id="KW-1185">Reference proteome</keyword>
<feature type="compositionally biased region" description="Polar residues" evidence="1">
    <location>
        <begin position="130"/>
        <end position="140"/>
    </location>
</feature>
<dbReference type="GO" id="GO:0003676">
    <property type="term" value="F:nucleic acid binding"/>
    <property type="evidence" value="ECO:0007669"/>
    <property type="project" value="InterPro"/>
</dbReference>
<dbReference type="SUPFAM" id="SSF54928">
    <property type="entry name" value="RNA-binding domain, RBD"/>
    <property type="match status" value="1"/>
</dbReference>
<evidence type="ECO:0000256" key="1">
    <source>
        <dbReference type="SAM" id="MobiDB-lite"/>
    </source>
</evidence>
<reference evidence="2 3" key="1">
    <citation type="journal article" date="2019" name="Commun. Biol.">
        <title>The bagworm genome reveals a unique fibroin gene that provides high tensile strength.</title>
        <authorList>
            <person name="Kono N."/>
            <person name="Nakamura H."/>
            <person name="Ohtoshi R."/>
            <person name="Tomita M."/>
            <person name="Numata K."/>
            <person name="Arakawa K."/>
        </authorList>
    </citation>
    <scope>NUCLEOTIDE SEQUENCE [LARGE SCALE GENOMIC DNA]</scope>
</reference>
<evidence type="ECO:0008006" key="4">
    <source>
        <dbReference type="Google" id="ProtNLM"/>
    </source>
</evidence>
<dbReference type="Proteomes" id="UP000299102">
    <property type="component" value="Unassembled WGS sequence"/>
</dbReference>
<gene>
    <name evidence="2" type="ORF">EVAR_72540_1</name>
</gene>
<proteinExistence type="predicted"/>